<dbReference type="Pfam" id="PF01047">
    <property type="entry name" value="MarR"/>
    <property type="match status" value="1"/>
</dbReference>
<dbReference type="PANTHER" id="PTHR33164">
    <property type="entry name" value="TRANSCRIPTIONAL REGULATOR, MARR FAMILY"/>
    <property type="match status" value="1"/>
</dbReference>
<dbReference type="OrthoDB" id="122135at2"/>
<dbReference type="Proteomes" id="UP000295124">
    <property type="component" value="Unassembled WGS sequence"/>
</dbReference>
<dbReference type="Gene3D" id="1.10.10.10">
    <property type="entry name" value="Winged helix-like DNA-binding domain superfamily/Winged helix DNA-binding domain"/>
    <property type="match status" value="1"/>
</dbReference>
<keyword evidence="4" id="KW-1185">Reference proteome</keyword>
<dbReference type="RefSeq" id="WP_132165226.1">
    <property type="nucleotide sequence ID" value="NZ_SMKX01000006.1"/>
</dbReference>
<dbReference type="InterPro" id="IPR039422">
    <property type="entry name" value="MarR/SlyA-like"/>
</dbReference>
<comment type="caution">
    <text evidence="3">The sequence shown here is derived from an EMBL/GenBank/DDBJ whole genome shotgun (WGS) entry which is preliminary data.</text>
</comment>
<reference evidence="3 4" key="1">
    <citation type="submission" date="2019-03" db="EMBL/GenBank/DDBJ databases">
        <title>Draft genome sequences of novel Actinobacteria.</title>
        <authorList>
            <person name="Sahin N."/>
            <person name="Ay H."/>
            <person name="Saygin H."/>
        </authorList>
    </citation>
    <scope>NUCLEOTIDE SEQUENCE [LARGE SCALE GENOMIC DNA]</scope>
    <source>
        <strain evidence="3 4">JCM 13523</strain>
    </source>
</reference>
<protein>
    <submittedName>
        <fullName evidence="3">MarR family transcriptional regulator</fullName>
    </submittedName>
</protein>
<proteinExistence type="predicted"/>
<dbReference type="InterPro" id="IPR000835">
    <property type="entry name" value="HTH_MarR-typ"/>
</dbReference>
<feature type="domain" description="HTH marR-type" evidence="2">
    <location>
        <begin position="1"/>
        <end position="134"/>
    </location>
</feature>
<accession>A0A4R4ZVV1</accession>
<evidence type="ECO:0000259" key="2">
    <source>
        <dbReference type="PROSITE" id="PS50995"/>
    </source>
</evidence>
<feature type="region of interest" description="Disordered" evidence="1">
    <location>
        <begin position="144"/>
        <end position="163"/>
    </location>
</feature>
<dbReference type="InterPro" id="IPR011991">
    <property type="entry name" value="ArsR-like_HTH"/>
</dbReference>
<organism evidence="3 4">
    <name type="scientific">Kribbella antibiotica</name>
    <dbReference type="NCBI Taxonomy" id="190195"/>
    <lineage>
        <taxon>Bacteria</taxon>
        <taxon>Bacillati</taxon>
        <taxon>Actinomycetota</taxon>
        <taxon>Actinomycetes</taxon>
        <taxon>Propionibacteriales</taxon>
        <taxon>Kribbellaceae</taxon>
        <taxon>Kribbella</taxon>
    </lineage>
</organism>
<dbReference type="SMART" id="SM00347">
    <property type="entry name" value="HTH_MARR"/>
    <property type="match status" value="1"/>
</dbReference>
<dbReference type="PANTHER" id="PTHR33164:SF57">
    <property type="entry name" value="MARR-FAMILY TRANSCRIPTIONAL REGULATOR"/>
    <property type="match status" value="1"/>
</dbReference>
<evidence type="ECO:0000313" key="3">
    <source>
        <dbReference type="EMBL" id="TDD62496.1"/>
    </source>
</evidence>
<evidence type="ECO:0000256" key="1">
    <source>
        <dbReference type="SAM" id="MobiDB-lite"/>
    </source>
</evidence>
<dbReference type="InterPro" id="IPR036390">
    <property type="entry name" value="WH_DNA-bd_sf"/>
</dbReference>
<dbReference type="SUPFAM" id="SSF46785">
    <property type="entry name" value="Winged helix' DNA-binding domain"/>
    <property type="match status" value="1"/>
</dbReference>
<dbReference type="AlphaFoldDB" id="A0A4R4ZVV1"/>
<dbReference type="PROSITE" id="PS50995">
    <property type="entry name" value="HTH_MARR_2"/>
    <property type="match status" value="1"/>
</dbReference>
<dbReference type="CDD" id="cd00090">
    <property type="entry name" value="HTH_ARSR"/>
    <property type="match status" value="1"/>
</dbReference>
<dbReference type="EMBL" id="SMKX01000006">
    <property type="protein sequence ID" value="TDD62496.1"/>
    <property type="molecule type" value="Genomic_DNA"/>
</dbReference>
<gene>
    <name evidence="3" type="ORF">E1263_03395</name>
</gene>
<dbReference type="InterPro" id="IPR036388">
    <property type="entry name" value="WH-like_DNA-bd_sf"/>
</dbReference>
<sequence>MAQRNDRTALALAVMDLIDEGHRQISRRLDLTRVRILALVGVRGPIRPSVIAADLGLTASSTSRHLAALEQAGQIEFEADPDDNRTFLARITASGRADSVATVEAGTAAFATVIADWPDEDVVAARELIERLNTTWAERRRTDIPLTRPGAGPRWRRTMQGQS</sequence>
<evidence type="ECO:0000313" key="4">
    <source>
        <dbReference type="Proteomes" id="UP000295124"/>
    </source>
</evidence>
<dbReference type="GO" id="GO:0003700">
    <property type="term" value="F:DNA-binding transcription factor activity"/>
    <property type="evidence" value="ECO:0007669"/>
    <property type="project" value="InterPro"/>
</dbReference>
<dbReference type="GO" id="GO:0006950">
    <property type="term" value="P:response to stress"/>
    <property type="evidence" value="ECO:0007669"/>
    <property type="project" value="TreeGrafter"/>
</dbReference>
<name>A0A4R4ZVV1_9ACTN</name>